<keyword evidence="4" id="KW-1185">Reference proteome</keyword>
<feature type="transmembrane region" description="Helical" evidence="2">
    <location>
        <begin position="180"/>
        <end position="202"/>
    </location>
</feature>
<keyword evidence="2" id="KW-0472">Membrane</keyword>
<dbReference type="GO" id="GO:0043682">
    <property type="term" value="F:P-type divalent copper transporter activity"/>
    <property type="evidence" value="ECO:0007669"/>
    <property type="project" value="TreeGrafter"/>
</dbReference>
<keyword evidence="2" id="KW-1133">Transmembrane helix</keyword>
<evidence type="ECO:0000256" key="1">
    <source>
        <dbReference type="ARBA" id="ARBA00022967"/>
    </source>
</evidence>
<accession>A0A430FRF8</accession>
<dbReference type="OrthoDB" id="3240599at2"/>
<dbReference type="GO" id="GO:0016020">
    <property type="term" value="C:membrane"/>
    <property type="evidence" value="ECO:0007669"/>
    <property type="project" value="TreeGrafter"/>
</dbReference>
<dbReference type="AlphaFoldDB" id="A0A430FRF8"/>
<dbReference type="InterPro" id="IPR023298">
    <property type="entry name" value="ATPase_P-typ_TM_dom_sf"/>
</dbReference>
<feature type="transmembrane region" description="Helical" evidence="2">
    <location>
        <begin position="348"/>
        <end position="369"/>
    </location>
</feature>
<dbReference type="PANTHER" id="PTHR43520">
    <property type="entry name" value="ATP7, ISOFORM B"/>
    <property type="match status" value="1"/>
</dbReference>
<feature type="transmembrane region" description="Helical" evidence="2">
    <location>
        <begin position="142"/>
        <end position="159"/>
    </location>
</feature>
<proteinExistence type="predicted"/>
<dbReference type="Gene3D" id="1.20.1110.10">
    <property type="entry name" value="Calcium-transporting ATPase, transmembrane domain"/>
    <property type="match status" value="1"/>
</dbReference>
<dbReference type="SUPFAM" id="SSF81665">
    <property type="entry name" value="Calcium ATPase, transmembrane domain M"/>
    <property type="match status" value="1"/>
</dbReference>
<keyword evidence="2" id="KW-0812">Transmembrane</keyword>
<dbReference type="PANTHER" id="PTHR43520:SF8">
    <property type="entry name" value="P-TYPE CU(+) TRANSPORTER"/>
    <property type="match status" value="1"/>
</dbReference>
<reference evidence="3 4" key="1">
    <citation type="submission" date="2018-09" db="EMBL/GenBank/DDBJ databases">
        <title>Characterization of the phylogenetic diversity of five novel species belonging to the genus Bifidobacterium.</title>
        <authorList>
            <person name="Lugli G.A."/>
            <person name="Duranti S."/>
            <person name="Milani C."/>
        </authorList>
    </citation>
    <scope>NUCLEOTIDE SEQUENCE [LARGE SCALE GENOMIC DNA]</scope>
    <source>
        <strain evidence="3 4">2036B</strain>
    </source>
</reference>
<evidence type="ECO:0000313" key="3">
    <source>
        <dbReference type="EMBL" id="RSX55456.1"/>
    </source>
</evidence>
<gene>
    <name evidence="3" type="ORF">D2E26_0019</name>
</gene>
<evidence type="ECO:0000313" key="4">
    <source>
        <dbReference type="Proteomes" id="UP000287609"/>
    </source>
</evidence>
<feature type="transmembrane region" description="Helical" evidence="2">
    <location>
        <begin position="208"/>
        <end position="231"/>
    </location>
</feature>
<dbReference type="EMBL" id="QXGM01000001">
    <property type="protein sequence ID" value="RSX55456.1"/>
    <property type="molecule type" value="Genomic_DNA"/>
</dbReference>
<protein>
    <submittedName>
        <fullName evidence="3">Copper-exporting ATPase</fullName>
    </submittedName>
</protein>
<dbReference type="GO" id="GO:0055070">
    <property type="term" value="P:copper ion homeostasis"/>
    <property type="evidence" value="ECO:0007669"/>
    <property type="project" value="TreeGrafter"/>
</dbReference>
<evidence type="ECO:0000256" key="2">
    <source>
        <dbReference type="SAM" id="Phobius"/>
    </source>
</evidence>
<feature type="transmembrane region" description="Helical" evidence="2">
    <location>
        <begin position="78"/>
        <end position="97"/>
    </location>
</feature>
<sequence length="376" mass="41195">MTLNLFAAALVVLLAVAATIGIVRAMTTTGTKFEHEQVSNTTLIRRTSIAAILTAITLILSAAHLFTHAIPQWLTSEWTKALLITPVMFLSGYSIHIDGWKAWHARRPDLQTLASLGTSAAYAYSLIVCFTGDQLPEQLRSTYFEFVGVTITLVLAAQITERLWLPANPKFPLQQVVNRIAQLLVPIVLIIATWTFVIWLMLSPQPAFVRALVTAISVLTIACPCAFAWVITLPMTFAVHRATQAGLDAQNLLSWHNCEAHCAHNDVPQRGEEAEHVIEDSQKSSAVPSEVLQHSKVNDEHNSAIEQLKKRLLHVITANIAFAVLFAIVTIPIAAGVLYPLIGWSFNPVLASMAMIVPCIGVALISLTLKLPLPRR</sequence>
<feature type="transmembrane region" description="Helical" evidence="2">
    <location>
        <begin position="49"/>
        <end position="66"/>
    </location>
</feature>
<organism evidence="3 4">
    <name type="scientific">Bifidobacterium dolichotidis</name>
    <dbReference type="NCBI Taxonomy" id="2306976"/>
    <lineage>
        <taxon>Bacteria</taxon>
        <taxon>Bacillati</taxon>
        <taxon>Actinomycetota</taxon>
        <taxon>Actinomycetes</taxon>
        <taxon>Bifidobacteriales</taxon>
        <taxon>Bifidobacteriaceae</taxon>
        <taxon>Bifidobacterium</taxon>
    </lineage>
</organism>
<comment type="caution">
    <text evidence="3">The sequence shown here is derived from an EMBL/GenBank/DDBJ whole genome shotgun (WGS) entry which is preliminary data.</text>
</comment>
<name>A0A430FRF8_9BIFI</name>
<keyword evidence="1" id="KW-1278">Translocase</keyword>
<dbReference type="RefSeq" id="WP_125962693.1">
    <property type="nucleotide sequence ID" value="NZ_QXGM01000001.1"/>
</dbReference>
<dbReference type="Proteomes" id="UP000287609">
    <property type="component" value="Unassembled WGS sequence"/>
</dbReference>
<feature type="transmembrane region" description="Helical" evidence="2">
    <location>
        <begin position="312"/>
        <end position="342"/>
    </location>
</feature>
<dbReference type="GO" id="GO:0005507">
    <property type="term" value="F:copper ion binding"/>
    <property type="evidence" value="ECO:0007669"/>
    <property type="project" value="TreeGrafter"/>
</dbReference>